<sequence>MANSATAHSPPSKVQASDFDFLSFHSTATAAPQQPATFLLDSATPFHIVNDSSLFAGDLKPISLRVGGIGGHAAVTGIGSVKLRTDVGAVVKLINVYLAPQAPASLISVFQLDS</sequence>
<name>A0A238FE84_9BASI</name>
<protein>
    <submittedName>
        <fullName evidence="2">BQ2448_2426 protein</fullName>
    </submittedName>
</protein>
<feature type="domain" description="Retrovirus-related Pol polyprotein from transposon TNT 1-94-like beta-barrel" evidence="1">
    <location>
        <begin position="38"/>
        <end position="113"/>
    </location>
</feature>
<accession>A0A238FE84</accession>
<organism evidence="2 3">
    <name type="scientific">Microbotryum intermedium</name>
    <dbReference type="NCBI Taxonomy" id="269621"/>
    <lineage>
        <taxon>Eukaryota</taxon>
        <taxon>Fungi</taxon>
        <taxon>Dikarya</taxon>
        <taxon>Basidiomycota</taxon>
        <taxon>Pucciniomycotina</taxon>
        <taxon>Microbotryomycetes</taxon>
        <taxon>Microbotryales</taxon>
        <taxon>Microbotryaceae</taxon>
        <taxon>Microbotryum</taxon>
    </lineage>
</organism>
<proteinExistence type="predicted"/>
<dbReference type="OrthoDB" id="2540278at2759"/>
<dbReference type="EMBL" id="FMSP01000004">
    <property type="protein sequence ID" value="SCV69406.1"/>
    <property type="molecule type" value="Genomic_DNA"/>
</dbReference>
<reference evidence="3" key="1">
    <citation type="submission" date="2016-09" db="EMBL/GenBank/DDBJ databases">
        <authorList>
            <person name="Jeantristanb JTB J.-T."/>
            <person name="Ricardo R."/>
        </authorList>
    </citation>
    <scope>NUCLEOTIDE SEQUENCE [LARGE SCALE GENOMIC DNA]</scope>
</reference>
<evidence type="ECO:0000259" key="1">
    <source>
        <dbReference type="Pfam" id="PF22936"/>
    </source>
</evidence>
<dbReference type="AlphaFoldDB" id="A0A238FE84"/>
<dbReference type="STRING" id="269621.A0A238FE84"/>
<keyword evidence="3" id="KW-1185">Reference proteome</keyword>
<evidence type="ECO:0000313" key="2">
    <source>
        <dbReference type="EMBL" id="SCV69406.1"/>
    </source>
</evidence>
<dbReference type="Proteomes" id="UP000198372">
    <property type="component" value="Unassembled WGS sequence"/>
</dbReference>
<dbReference type="Pfam" id="PF22936">
    <property type="entry name" value="Pol_BBD"/>
    <property type="match status" value="1"/>
</dbReference>
<gene>
    <name evidence="2" type="ORF">BQ2448_2426</name>
</gene>
<evidence type="ECO:0000313" key="3">
    <source>
        <dbReference type="Proteomes" id="UP000198372"/>
    </source>
</evidence>
<dbReference type="InterPro" id="IPR054722">
    <property type="entry name" value="PolX-like_BBD"/>
</dbReference>